<keyword evidence="3" id="KW-1185">Reference proteome</keyword>
<evidence type="ECO:0000256" key="1">
    <source>
        <dbReference type="SAM" id="Phobius"/>
    </source>
</evidence>
<evidence type="ECO:0000313" key="3">
    <source>
        <dbReference type="Proteomes" id="UP000092884"/>
    </source>
</evidence>
<proteinExistence type="predicted"/>
<feature type="transmembrane region" description="Helical" evidence="1">
    <location>
        <begin position="22"/>
        <end position="45"/>
    </location>
</feature>
<name>A0A1B1U7E0_9HELI</name>
<feature type="transmembrane region" description="Helical" evidence="1">
    <location>
        <begin position="57"/>
        <end position="76"/>
    </location>
</feature>
<protein>
    <recommendedName>
        <fullName evidence="4">DUF2393 domain-containing protein</fullName>
    </recommendedName>
</protein>
<dbReference type="AlphaFoldDB" id="A0A1B1U7E0"/>
<accession>A0A1B1U7E0</accession>
<reference evidence="3" key="1">
    <citation type="submission" date="2016-07" db="EMBL/GenBank/DDBJ databases">
        <authorList>
            <person name="Florea S."/>
            <person name="Webb J.S."/>
            <person name="Jaromczyk J."/>
            <person name="Schardl C.L."/>
        </authorList>
    </citation>
    <scope>NUCLEOTIDE SEQUENCE [LARGE SCALE GENOMIC DNA]</scope>
    <source>
        <strain evidence="3">MIT 01-6242</strain>
    </source>
</reference>
<sequence length="181" mass="21530">MEALRTLIFEGRDVFLSVFGRFAAFDFALLTVCFLVWILVYFLACLMRNVRFFIPQFFKLIAFCIFVSIPFVINYVQKNIFYPVQVEYKYAQQMQYSPVFFADVEVQNIGKRTIKQCEFAIDILRPKGKKINELLNMIKPLKTFTYSFKKEIRVGQSGNFEHTFQSFNYKNYQKRLTCFGH</sequence>
<evidence type="ECO:0008006" key="4">
    <source>
        <dbReference type="Google" id="ProtNLM"/>
    </source>
</evidence>
<gene>
    <name evidence="2" type="ORF">BBW65_07550</name>
</gene>
<keyword evidence="1" id="KW-0472">Membrane</keyword>
<dbReference type="STRING" id="222136.BBW65_07550"/>
<keyword evidence="1" id="KW-0812">Transmembrane</keyword>
<dbReference type="InterPro" id="IPR013417">
    <property type="entry name" value="CHP02588"/>
</dbReference>
<dbReference type="EMBL" id="CP016503">
    <property type="protein sequence ID" value="ANV98660.1"/>
    <property type="molecule type" value="Genomic_DNA"/>
</dbReference>
<dbReference type="Proteomes" id="UP000092884">
    <property type="component" value="Chromosome"/>
</dbReference>
<dbReference type="Pfam" id="PF09624">
    <property type="entry name" value="DUF2393"/>
    <property type="match status" value="1"/>
</dbReference>
<dbReference type="OrthoDB" id="5324931at2"/>
<dbReference type="KEGG" id="het:BBW65_07550"/>
<evidence type="ECO:0000313" key="2">
    <source>
        <dbReference type="EMBL" id="ANV98660.1"/>
    </source>
</evidence>
<keyword evidence="1" id="KW-1133">Transmembrane helix</keyword>
<organism evidence="2 3">
    <name type="scientific">Helicobacter enhydrae</name>
    <dbReference type="NCBI Taxonomy" id="222136"/>
    <lineage>
        <taxon>Bacteria</taxon>
        <taxon>Pseudomonadati</taxon>
        <taxon>Campylobacterota</taxon>
        <taxon>Epsilonproteobacteria</taxon>
        <taxon>Campylobacterales</taxon>
        <taxon>Helicobacteraceae</taxon>
        <taxon>Helicobacter</taxon>
    </lineage>
</organism>
<dbReference type="RefSeq" id="WP_066341634.1">
    <property type="nucleotide sequence ID" value="NZ_CP016503.1"/>
</dbReference>